<gene>
    <name evidence="6" type="ORF">HER31_06085</name>
</gene>
<evidence type="ECO:0000259" key="4">
    <source>
        <dbReference type="Pfam" id="PF25917"/>
    </source>
</evidence>
<feature type="domain" description="Multidrug resistance protein MdtA-like barrel-sandwich hybrid" evidence="4">
    <location>
        <begin position="50"/>
        <end position="243"/>
    </location>
</feature>
<organism evidence="6 7">
    <name type="scientific">Ferrimonas lipolytica</name>
    <dbReference type="NCBI Taxonomy" id="2724191"/>
    <lineage>
        <taxon>Bacteria</taxon>
        <taxon>Pseudomonadati</taxon>
        <taxon>Pseudomonadota</taxon>
        <taxon>Gammaproteobacteria</taxon>
        <taxon>Alteromonadales</taxon>
        <taxon>Ferrimonadaceae</taxon>
        <taxon>Ferrimonas</taxon>
    </lineage>
</organism>
<dbReference type="Gene3D" id="2.40.50.100">
    <property type="match status" value="1"/>
</dbReference>
<reference evidence="6 7" key="1">
    <citation type="submission" date="2020-04" db="EMBL/GenBank/DDBJ databases">
        <title>Ferrimonas sp. S7 isolated from sea water.</title>
        <authorList>
            <person name="Bae S.S."/>
            <person name="Baek K."/>
        </authorList>
    </citation>
    <scope>NUCLEOTIDE SEQUENCE [LARGE SCALE GENOMIC DNA]</scope>
    <source>
        <strain evidence="6 7">S7</strain>
    </source>
</reference>
<evidence type="ECO:0000256" key="1">
    <source>
        <dbReference type="ARBA" id="ARBA00009477"/>
    </source>
</evidence>
<evidence type="ECO:0000313" key="6">
    <source>
        <dbReference type="EMBL" id="QIZ76469.1"/>
    </source>
</evidence>
<keyword evidence="7" id="KW-1185">Reference proteome</keyword>
<dbReference type="Proteomes" id="UP000501602">
    <property type="component" value="Chromosome"/>
</dbReference>
<comment type="similarity">
    <text evidence="1">Belongs to the membrane fusion protein (MFP) (TC 8.A.1) family.</text>
</comment>
<evidence type="ECO:0000313" key="7">
    <source>
        <dbReference type="Proteomes" id="UP000501602"/>
    </source>
</evidence>
<dbReference type="InterPro" id="IPR058792">
    <property type="entry name" value="Beta-barrel_RND_2"/>
</dbReference>
<sequence>MALPTSIKVTVSAAIIAVIGASAAYLNQPESAAAEQTTDNAYIQADFTVVASQVAGTVKHVLVEDNQLVQQGDVLATIADKQFVVAVDAASAQVASAAAAITSLNANLLQQDSLVQQAQATVMASKAALTLANVNLTRYRNLATDGSGTVQALQQAQANLNIEQANLNKDEAALATQQQQSNIIKAEIEQAKAQLAAAQASLANAKLQLSYTTIVAPITGTIGKKSVRVGGYVNAGNPLLMIVPLDEIYIAANFRETQLAKMAVGQPVTISVDAFPGQQLLGKVDSLSPASAISYSAVAPHNATGNFTKIVQRLPVKISIDANQLLATQLRVGMSVVPTVKVESQR</sequence>
<proteinExistence type="inferred from homology"/>
<dbReference type="AlphaFoldDB" id="A0A6H1UCW0"/>
<dbReference type="Pfam" id="PF25954">
    <property type="entry name" value="Beta-barrel_RND_2"/>
    <property type="match status" value="1"/>
</dbReference>
<evidence type="ECO:0000259" key="5">
    <source>
        <dbReference type="Pfam" id="PF25954"/>
    </source>
</evidence>
<accession>A0A6H1UCW0</accession>
<dbReference type="SUPFAM" id="SSF111369">
    <property type="entry name" value="HlyD-like secretion proteins"/>
    <property type="match status" value="2"/>
</dbReference>
<dbReference type="InterPro" id="IPR050739">
    <property type="entry name" value="MFP"/>
</dbReference>
<dbReference type="EMBL" id="CP051180">
    <property type="protein sequence ID" value="QIZ76469.1"/>
    <property type="molecule type" value="Genomic_DNA"/>
</dbReference>
<dbReference type="PANTHER" id="PTHR30386">
    <property type="entry name" value="MEMBRANE FUSION SUBUNIT OF EMRAB-TOLC MULTIDRUG EFFLUX PUMP"/>
    <property type="match status" value="1"/>
</dbReference>
<name>A0A6H1UCW0_9GAMM</name>
<dbReference type="KEGG" id="fes:HER31_06085"/>
<evidence type="ECO:0000256" key="2">
    <source>
        <dbReference type="SAM" id="Coils"/>
    </source>
</evidence>
<dbReference type="Pfam" id="PF25917">
    <property type="entry name" value="BSH_RND"/>
    <property type="match status" value="1"/>
</dbReference>
<keyword evidence="3" id="KW-0732">Signal</keyword>
<keyword evidence="2" id="KW-0175">Coiled coil</keyword>
<evidence type="ECO:0000256" key="3">
    <source>
        <dbReference type="SAM" id="SignalP"/>
    </source>
</evidence>
<feature type="domain" description="CusB-like beta-barrel" evidence="5">
    <location>
        <begin position="249"/>
        <end position="290"/>
    </location>
</feature>
<dbReference type="RefSeq" id="WP_168659731.1">
    <property type="nucleotide sequence ID" value="NZ_CP051180.1"/>
</dbReference>
<dbReference type="InterPro" id="IPR058625">
    <property type="entry name" value="MdtA-like_BSH"/>
</dbReference>
<feature type="coiled-coil region" evidence="2">
    <location>
        <begin position="150"/>
        <end position="208"/>
    </location>
</feature>
<dbReference type="PANTHER" id="PTHR30386:SF24">
    <property type="entry name" value="MULTIDRUG RESISTANCE EFFLUX PUMP"/>
    <property type="match status" value="1"/>
</dbReference>
<dbReference type="Gene3D" id="1.10.287.470">
    <property type="entry name" value="Helix hairpin bin"/>
    <property type="match status" value="1"/>
</dbReference>
<feature type="signal peptide" evidence="3">
    <location>
        <begin position="1"/>
        <end position="23"/>
    </location>
</feature>
<feature type="chain" id="PRO_5026319915" evidence="3">
    <location>
        <begin position="24"/>
        <end position="346"/>
    </location>
</feature>
<dbReference type="Gene3D" id="2.40.30.170">
    <property type="match status" value="1"/>
</dbReference>
<protein>
    <submittedName>
        <fullName evidence="6">HlyD family secretion protein</fullName>
    </submittedName>
</protein>
<dbReference type="GO" id="GO:0055085">
    <property type="term" value="P:transmembrane transport"/>
    <property type="evidence" value="ECO:0007669"/>
    <property type="project" value="InterPro"/>
</dbReference>